<dbReference type="Proteomes" id="UP000285112">
    <property type="component" value="Unassembled WGS sequence"/>
</dbReference>
<dbReference type="SUPFAM" id="SSF52038">
    <property type="entry name" value="Barstar-related"/>
    <property type="match status" value="1"/>
</dbReference>
<comment type="caution">
    <text evidence="3">The sequence shown here is derived from an EMBL/GenBank/DDBJ whole genome shotgun (WGS) entry which is preliminary data.</text>
</comment>
<comment type="similarity">
    <text evidence="1">Belongs to the barstar family.</text>
</comment>
<evidence type="ECO:0000259" key="2">
    <source>
        <dbReference type="Pfam" id="PF01337"/>
    </source>
</evidence>
<evidence type="ECO:0000313" key="4">
    <source>
        <dbReference type="Proteomes" id="UP000285112"/>
    </source>
</evidence>
<keyword evidence="4" id="KW-1185">Reference proteome</keyword>
<dbReference type="Pfam" id="PF01337">
    <property type="entry name" value="Barstar"/>
    <property type="match status" value="1"/>
</dbReference>
<organism evidence="3 4">
    <name type="scientific">Amycolatopsis panacis</name>
    <dbReference type="NCBI Taxonomy" id="2340917"/>
    <lineage>
        <taxon>Bacteria</taxon>
        <taxon>Bacillati</taxon>
        <taxon>Actinomycetota</taxon>
        <taxon>Actinomycetes</taxon>
        <taxon>Pseudonocardiales</taxon>
        <taxon>Pseudonocardiaceae</taxon>
        <taxon>Amycolatopsis</taxon>
    </lineage>
</organism>
<dbReference type="InterPro" id="IPR000468">
    <property type="entry name" value="Barstar"/>
</dbReference>
<feature type="domain" description="Barstar (barnase inhibitor)" evidence="2">
    <location>
        <begin position="3"/>
        <end position="87"/>
    </location>
</feature>
<dbReference type="AlphaFoldDB" id="A0A419IAE3"/>
<reference evidence="3 4" key="1">
    <citation type="submission" date="2018-09" db="EMBL/GenBank/DDBJ databases">
        <title>YIM PH 21725 draft genome.</title>
        <authorList>
            <person name="Miao C."/>
        </authorList>
    </citation>
    <scope>NUCLEOTIDE SEQUENCE [LARGE SCALE GENOMIC DNA]</scope>
    <source>
        <strain evidence="4">YIM PH21725</strain>
    </source>
</reference>
<dbReference type="InterPro" id="IPR035905">
    <property type="entry name" value="Barstar-like_sf"/>
</dbReference>
<dbReference type="EMBL" id="QZFV01000043">
    <property type="protein sequence ID" value="RJQ90092.1"/>
    <property type="molecule type" value="Genomic_DNA"/>
</dbReference>
<evidence type="ECO:0000313" key="3">
    <source>
        <dbReference type="EMBL" id="RJQ90092.1"/>
    </source>
</evidence>
<evidence type="ECO:0000256" key="1">
    <source>
        <dbReference type="ARBA" id="ARBA00006845"/>
    </source>
</evidence>
<accession>A0A419IAE3</accession>
<dbReference type="Gene3D" id="3.30.370.10">
    <property type="entry name" value="Barstar-like"/>
    <property type="match status" value="1"/>
</dbReference>
<protein>
    <submittedName>
        <fullName evidence="3">Barnase inhibitor</fullName>
    </submittedName>
</protein>
<dbReference type="OrthoDB" id="5184890at2"/>
<sequence length="96" mass="11174">MRVVIDGLSIKTTQDLHRFLAEKLDFGPYYGYNLNALWDRLYRDVERPVELIWKNSEASKMALGSELFQVISGLLVDVMEDDASKEPEDRFTVQFE</sequence>
<gene>
    <name evidence="3" type="ORF">D5S19_03240</name>
</gene>
<proteinExistence type="inferred from homology"/>
<name>A0A419IAE3_9PSEU</name>